<keyword evidence="1" id="KW-0430">Lectin</keyword>
<dbReference type="InterPro" id="IPR001220">
    <property type="entry name" value="Legume_lectin_dom"/>
</dbReference>
<dbReference type="CDD" id="cd01951">
    <property type="entry name" value="lectin_L-type"/>
    <property type="match status" value="1"/>
</dbReference>
<reference evidence="6" key="1">
    <citation type="journal article" date="2023" name="Commun. Biol.">
        <title>Genome analysis of Parmales, the sister group of diatoms, reveals the evolutionary specialization of diatoms from phago-mixotrophs to photoautotrophs.</title>
        <authorList>
            <person name="Ban H."/>
            <person name="Sato S."/>
            <person name="Yoshikawa S."/>
            <person name="Yamada K."/>
            <person name="Nakamura Y."/>
            <person name="Ichinomiya M."/>
            <person name="Sato N."/>
            <person name="Blanc-Mathieu R."/>
            <person name="Endo H."/>
            <person name="Kuwata A."/>
            <person name="Ogata H."/>
        </authorList>
    </citation>
    <scope>NUCLEOTIDE SEQUENCE [LARGE SCALE GENOMIC DNA]</scope>
    <source>
        <strain evidence="6">NIES 3701</strain>
    </source>
</reference>
<feature type="signal peptide" evidence="3">
    <location>
        <begin position="1"/>
        <end position="19"/>
    </location>
</feature>
<feature type="compositionally biased region" description="Polar residues" evidence="2">
    <location>
        <begin position="455"/>
        <end position="466"/>
    </location>
</feature>
<dbReference type="EMBL" id="BRXY01000084">
    <property type="protein sequence ID" value="GMH63354.1"/>
    <property type="molecule type" value="Genomic_DNA"/>
</dbReference>
<protein>
    <recommendedName>
        <fullName evidence="4">Legume lectin domain-containing protein</fullName>
    </recommendedName>
</protein>
<dbReference type="InterPro" id="IPR056573">
    <property type="entry name" value="Lectin_L-type_dom"/>
</dbReference>
<dbReference type="InterPro" id="IPR051136">
    <property type="entry name" value="Intracellular_Lectin-GPT"/>
</dbReference>
<keyword evidence="3" id="KW-0732">Signal</keyword>
<dbReference type="GO" id="GO:0030246">
    <property type="term" value="F:carbohydrate binding"/>
    <property type="evidence" value="ECO:0007669"/>
    <property type="project" value="UniProtKB-KW"/>
</dbReference>
<dbReference type="Pfam" id="PF00139">
    <property type="entry name" value="Lectin_legB"/>
    <property type="match status" value="1"/>
</dbReference>
<evidence type="ECO:0000313" key="5">
    <source>
        <dbReference type="EMBL" id="GMH63354.1"/>
    </source>
</evidence>
<feature type="region of interest" description="Disordered" evidence="2">
    <location>
        <begin position="407"/>
        <end position="466"/>
    </location>
</feature>
<dbReference type="AlphaFoldDB" id="A0A9W7A7K0"/>
<dbReference type="SUPFAM" id="SSF49899">
    <property type="entry name" value="Concanavalin A-like lectins/glucanases"/>
    <property type="match status" value="1"/>
</dbReference>
<evidence type="ECO:0000313" key="6">
    <source>
        <dbReference type="Proteomes" id="UP001165085"/>
    </source>
</evidence>
<comment type="caution">
    <text evidence="5">The sequence shown here is derived from an EMBL/GenBank/DDBJ whole genome shotgun (WGS) entry which is preliminary data.</text>
</comment>
<dbReference type="PANTHER" id="PTHR12223">
    <property type="entry name" value="VESICULAR MANNOSE-BINDING LECTIN"/>
    <property type="match status" value="1"/>
</dbReference>
<sequence length="466" mass="50748">MPSLSSLLVLPLLLVPSTSDFVFPDFNKTTGLVLNGLASTTSCLVGIDLIEEAGFKDAGGTAEAFGDVHGRADNFSDSKFEQNGEKSTMQTKRTVEVNEPNGTFTEEIASTYSTFGHRDGFATAKSERCSGRVRLTPSTASTVGSVFYSKRLPVQQGFDTMFEFAVSDHSRTCSEHMDPSFGLKHHTSCAVHGGDGMAFVIHGDDDGSEAIGGEGVELGYGGIRNGLAVEFDMWANVPSVSVANDDIFFDHISVHSNGANALTSDSTSSLGASRAHDMADGRVHIARVLYLPYIEPKYFDVMSANENLIPYIKDNGETKRVGTLAIFVDKGIEADTPILALPINLSLLLNLNQGLAYAGFTASTGEKWEKHDLLSWQWCDFGRCDRETRDSNLFDYHQQSQFYTARHDFNRPGMGYGGSQEEELPTKQSSPDTEPWGRDSNSRTASGYVNELYEKSSSQVPPNTPN</sequence>
<feature type="domain" description="Legume lectin" evidence="4">
    <location>
        <begin position="112"/>
        <end position="378"/>
    </location>
</feature>
<evidence type="ECO:0000256" key="2">
    <source>
        <dbReference type="SAM" id="MobiDB-lite"/>
    </source>
</evidence>
<dbReference type="PANTHER" id="PTHR12223:SF19">
    <property type="entry name" value="LEGUME LECTIN DOMAIN-CONTAINING PROTEIN"/>
    <property type="match status" value="1"/>
</dbReference>
<dbReference type="Proteomes" id="UP001165085">
    <property type="component" value="Unassembled WGS sequence"/>
</dbReference>
<dbReference type="OrthoDB" id="409136at2759"/>
<evidence type="ECO:0000259" key="4">
    <source>
        <dbReference type="Pfam" id="PF00139"/>
    </source>
</evidence>
<name>A0A9W7A7K0_9STRA</name>
<organism evidence="5 6">
    <name type="scientific">Triparma strigata</name>
    <dbReference type="NCBI Taxonomy" id="1606541"/>
    <lineage>
        <taxon>Eukaryota</taxon>
        <taxon>Sar</taxon>
        <taxon>Stramenopiles</taxon>
        <taxon>Ochrophyta</taxon>
        <taxon>Bolidophyceae</taxon>
        <taxon>Parmales</taxon>
        <taxon>Triparmaceae</taxon>
        <taxon>Triparma</taxon>
    </lineage>
</organism>
<dbReference type="InterPro" id="IPR013320">
    <property type="entry name" value="ConA-like_dom_sf"/>
</dbReference>
<keyword evidence="6" id="KW-1185">Reference proteome</keyword>
<evidence type="ECO:0000256" key="1">
    <source>
        <dbReference type="ARBA" id="ARBA00022734"/>
    </source>
</evidence>
<accession>A0A9W7A7K0</accession>
<evidence type="ECO:0000256" key="3">
    <source>
        <dbReference type="SAM" id="SignalP"/>
    </source>
</evidence>
<feature type="chain" id="PRO_5040968961" description="Legume lectin domain-containing protein" evidence="3">
    <location>
        <begin position="20"/>
        <end position="466"/>
    </location>
</feature>
<proteinExistence type="predicted"/>
<gene>
    <name evidence="5" type="ORF">TrST_g1612</name>
</gene>
<dbReference type="Gene3D" id="2.60.120.200">
    <property type="match status" value="1"/>
</dbReference>